<feature type="transmembrane region" description="Helical" evidence="8">
    <location>
        <begin position="272"/>
        <end position="300"/>
    </location>
</feature>
<evidence type="ECO:0000256" key="8">
    <source>
        <dbReference type="SAM" id="Phobius"/>
    </source>
</evidence>
<evidence type="ECO:0000256" key="4">
    <source>
        <dbReference type="ARBA" id="ARBA00022475"/>
    </source>
</evidence>
<evidence type="ECO:0000256" key="1">
    <source>
        <dbReference type="ARBA" id="ARBA00004651"/>
    </source>
</evidence>
<accession>A0ABY5D288</accession>
<comment type="similarity">
    <text evidence="2">Belongs to the binding-protein-dependent transport system permease family. FecCD subfamily.</text>
</comment>
<gene>
    <name evidence="9" type="ORF">NE857_17990</name>
</gene>
<dbReference type="Pfam" id="PF01032">
    <property type="entry name" value="FecCD"/>
    <property type="match status" value="1"/>
</dbReference>
<reference evidence="9" key="1">
    <citation type="submission" date="2022-06" db="EMBL/GenBank/DDBJ databases">
        <authorList>
            <person name="Ping M."/>
        </authorList>
    </citation>
    <scope>NUCLEOTIDE SEQUENCE</scope>
    <source>
        <strain evidence="9">JCM11759T</strain>
    </source>
</reference>
<dbReference type="InterPro" id="IPR037294">
    <property type="entry name" value="ABC_BtuC-like"/>
</dbReference>
<evidence type="ECO:0000256" key="7">
    <source>
        <dbReference type="ARBA" id="ARBA00023136"/>
    </source>
</evidence>
<feature type="transmembrane region" description="Helical" evidence="8">
    <location>
        <begin position="31"/>
        <end position="56"/>
    </location>
</feature>
<dbReference type="CDD" id="cd06550">
    <property type="entry name" value="TM_ABC_iron-siderophores_like"/>
    <property type="match status" value="1"/>
</dbReference>
<sequence>MTPTASAPTAPLNAPPVPLRANLRRRRLRHLLTLAALTCVLVVLVVVSAGTGMVFVPPETTARVVADKLLPGLVEPTWTAVEAQIVWEYRLPRTLLAAIVGAGLALVGTTLQAVVRNPLADPWVLGVSSGAGLGAVASLVVAGSWFAVVPLPVAAFLGATCATALLFGLARRQGRLTPLRLVLSGVALSYLFSAATNYLVLTTDAERVFGVLFFLLGSVASAGWNDLAVSLVVVLAGLVHLTARVRALNALLAGDEAATSLGIHLDRLRGELLLLTSLMTGVMVAVSGGIGFVGLVIPHLSRLFVGADHRRLIPVAALVGAIFLVLVDLVARTVAAPVELPIGVVTAAIGAPFFLWLMRRRNAERRGGLSR</sequence>
<feature type="transmembrane region" description="Helical" evidence="8">
    <location>
        <begin position="95"/>
        <end position="115"/>
    </location>
</feature>
<keyword evidence="3" id="KW-0813">Transport</keyword>
<feature type="transmembrane region" description="Helical" evidence="8">
    <location>
        <begin position="151"/>
        <end position="169"/>
    </location>
</feature>
<dbReference type="InterPro" id="IPR000522">
    <property type="entry name" value="ABC_transptr_permease_BtuC"/>
</dbReference>
<evidence type="ECO:0000256" key="6">
    <source>
        <dbReference type="ARBA" id="ARBA00022989"/>
    </source>
</evidence>
<name>A0ABY5D288_9ACTN</name>
<dbReference type="RefSeq" id="WP_254416825.1">
    <property type="nucleotide sequence ID" value="NZ_BAAAJB010000003.1"/>
</dbReference>
<organism evidence="9 10">
    <name type="scientific">Nocardiopsis exhalans</name>
    <dbReference type="NCBI Taxonomy" id="163604"/>
    <lineage>
        <taxon>Bacteria</taxon>
        <taxon>Bacillati</taxon>
        <taxon>Actinomycetota</taxon>
        <taxon>Actinomycetes</taxon>
        <taxon>Streptosporangiales</taxon>
        <taxon>Nocardiopsidaceae</taxon>
        <taxon>Nocardiopsis</taxon>
    </lineage>
</organism>
<evidence type="ECO:0000313" key="9">
    <source>
        <dbReference type="EMBL" id="USY17246.1"/>
    </source>
</evidence>
<evidence type="ECO:0000256" key="3">
    <source>
        <dbReference type="ARBA" id="ARBA00022448"/>
    </source>
</evidence>
<evidence type="ECO:0000313" key="10">
    <source>
        <dbReference type="Proteomes" id="UP001055940"/>
    </source>
</evidence>
<keyword evidence="7 8" id="KW-0472">Membrane</keyword>
<keyword evidence="10" id="KW-1185">Reference proteome</keyword>
<dbReference type="PANTHER" id="PTHR30472:SF67">
    <property type="entry name" value="PERMEASE OF ABC TRANSPORTER-RELATED"/>
    <property type="match status" value="1"/>
</dbReference>
<feature type="transmembrane region" description="Helical" evidence="8">
    <location>
        <begin position="181"/>
        <end position="201"/>
    </location>
</feature>
<feature type="transmembrane region" description="Helical" evidence="8">
    <location>
        <begin position="122"/>
        <end position="145"/>
    </location>
</feature>
<dbReference type="SUPFAM" id="SSF81345">
    <property type="entry name" value="ABC transporter involved in vitamin B12 uptake, BtuC"/>
    <property type="match status" value="1"/>
</dbReference>
<protein>
    <submittedName>
        <fullName evidence="9">Iron ABC transporter permease</fullName>
    </submittedName>
</protein>
<keyword evidence="4" id="KW-1003">Cell membrane</keyword>
<evidence type="ECO:0000256" key="5">
    <source>
        <dbReference type="ARBA" id="ARBA00022692"/>
    </source>
</evidence>
<evidence type="ECO:0000256" key="2">
    <source>
        <dbReference type="ARBA" id="ARBA00007935"/>
    </source>
</evidence>
<dbReference type="Proteomes" id="UP001055940">
    <property type="component" value="Chromosome"/>
</dbReference>
<feature type="transmembrane region" description="Helical" evidence="8">
    <location>
        <begin position="312"/>
        <end position="334"/>
    </location>
</feature>
<feature type="transmembrane region" description="Helical" evidence="8">
    <location>
        <begin position="340"/>
        <end position="358"/>
    </location>
</feature>
<keyword evidence="5 8" id="KW-0812">Transmembrane</keyword>
<comment type="subcellular location">
    <subcellularLocation>
        <location evidence="1">Cell membrane</location>
        <topology evidence="1">Multi-pass membrane protein</topology>
    </subcellularLocation>
</comment>
<dbReference type="EMBL" id="CP099837">
    <property type="protein sequence ID" value="USY17246.1"/>
    <property type="molecule type" value="Genomic_DNA"/>
</dbReference>
<keyword evidence="6 8" id="KW-1133">Transmembrane helix</keyword>
<proteinExistence type="inferred from homology"/>
<dbReference type="Gene3D" id="1.10.3470.10">
    <property type="entry name" value="ABC transporter involved in vitamin B12 uptake, BtuC"/>
    <property type="match status" value="1"/>
</dbReference>
<dbReference type="PANTHER" id="PTHR30472">
    <property type="entry name" value="FERRIC ENTEROBACTIN TRANSPORT SYSTEM PERMEASE PROTEIN"/>
    <property type="match status" value="1"/>
</dbReference>